<keyword evidence="3" id="KW-0808">Transferase</keyword>
<name>A0A8T9AYV7_9HELO</name>
<dbReference type="OrthoDB" id="2098326at2759"/>
<dbReference type="SFLD" id="SFLDS00019">
    <property type="entry name" value="Glutathione_Transferase_(cytos"/>
    <property type="match status" value="1"/>
</dbReference>
<dbReference type="CDD" id="cd03046">
    <property type="entry name" value="GST_N_GTT1_like"/>
    <property type="match status" value="1"/>
</dbReference>
<proteinExistence type="inferred from homology"/>
<keyword evidence="5" id="KW-1133">Transmembrane helix</keyword>
<keyword evidence="5" id="KW-0472">Membrane</keyword>
<protein>
    <recommendedName>
        <fullName evidence="2">glutathione transferase</fullName>
        <ecNumber evidence="2">2.5.1.18</ecNumber>
    </recommendedName>
</protein>
<evidence type="ECO:0000313" key="7">
    <source>
        <dbReference type="EMBL" id="TVY12928.1"/>
    </source>
</evidence>
<evidence type="ECO:0000256" key="3">
    <source>
        <dbReference type="ARBA" id="ARBA00022679"/>
    </source>
</evidence>
<dbReference type="GO" id="GO:0005737">
    <property type="term" value="C:cytoplasm"/>
    <property type="evidence" value="ECO:0007669"/>
    <property type="project" value="UniProtKB-ARBA"/>
</dbReference>
<dbReference type="InterPro" id="IPR004046">
    <property type="entry name" value="GST_C"/>
</dbReference>
<evidence type="ECO:0000313" key="8">
    <source>
        <dbReference type="Proteomes" id="UP000469559"/>
    </source>
</evidence>
<evidence type="ECO:0000256" key="2">
    <source>
        <dbReference type="ARBA" id="ARBA00012452"/>
    </source>
</evidence>
<feature type="domain" description="GST N-terminal" evidence="6">
    <location>
        <begin position="13"/>
        <end position="100"/>
    </location>
</feature>
<gene>
    <name evidence="7" type="primary">GTT1_1</name>
    <name evidence="7" type="ORF">LARI1_G009279</name>
</gene>
<dbReference type="Pfam" id="PF13409">
    <property type="entry name" value="GST_N_2"/>
    <property type="match status" value="1"/>
</dbReference>
<keyword evidence="5" id="KW-0812">Transmembrane</keyword>
<dbReference type="SFLD" id="SFLDG00358">
    <property type="entry name" value="Main_(cytGST)"/>
    <property type="match status" value="1"/>
</dbReference>
<dbReference type="EC" id="2.5.1.18" evidence="2"/>
<evidence type="ECO:0000259" key="6">
    <source>
        <dbReference type="PROSITE" id="PS50404"/>
    </source>
</evidence>
<organism evidence="7 8">
    <name type="scientific">Lachnellula arida</name>
    <dbReference type="NCBI Taxonomy" id="1316785"/>
    <lineage>
        <taxon>Eukaryota</taxon>
        <taxon>Fungi</taxon>
        <taxon>Dikarya</taxon>
        <taxon>Ascomycota</taxon>
        <taxon>Pezizomycotina</taxon>
        <taxon>Leotiomycetes</taxon>
        <taxon>Helotiales</taxon>
        <taxon>Lachnaceae</taxon>
        <taxon>Lachnellula</taxon>
    </lineage>
</organism>
<dbReference type="Gene3D" id="1.20.1050.10">
    <property type="match status" value="1"/>
</dbReference>
<dbReference type="InterPro" id="IPR040079">
    <property type="entry name" value="Glutathione_S-Trfase"/>
</dbReference>
<reference evidence="7 8" key="1">
    <citation type="submission" date="2018-05" db="EMBL/GenBank/DDBJ databases">
        <title>Whole genome sequencing for identification of molecular markers to develop diagnostic detection tools for the regulated plant pathogen Lachnellula willkommii.</title>
        <authorList>
            <person name="Giroux E."/>
            <person name="Bilodeau G."/>
        </authorList>
    </citation>
    <scope>NUCLEOTIDE SEQUENCE [LARGE SCALE GENOMIC DNA]</scope>
    <source>
        <strain evidence="7 8">CBS 203.66</strain>
    </source>
</reference>
<feature type="transmembrane region" description="Helical" evidence="5">
    <location>
        <begin position="138"/>
        <end position="159"/>
    </location>
</feature>
<dbReference type="GO" id="GO:0004602">
    <property type="term" value="F:glutathione peroxidase activity"/>
    <property type="evidence" value="ECO:0007669"/>
    <property type="project" value="UniProtKB-ARBA"/>
</dbReference>
<dbReference type="InterPro" id="IPR036282">
    <property type="entry name" value="Glutathione-S-Trfase_C_sf"/>
</dbReference>
<accession>A0A8T9AYV7</accession>
<dbReference type="SUPFAM" id="SSF52833">
    <property type="entry name" value="Thioredoxin-like"/>
    <property type="match status" value="1"/>
</dbReference>
<dbReference type="InterPro" id="IPR036249">
    <property type="entry name" value="Thioredoxin-like_sf"/>
</dbReference>
<comment type="caution">
    <text evidence="7">The sequence shown here is derived from an EMBL/GenBank/DDBJ whole genome shotgun (WGS) entry which is preliminary data.</text>
</comment>
<dbReference type="PANTHER" id="PTHR44051:SF9">
    <property type="entry name" value="GLUTATHIONE S-TRANSFERASE 1"/>
    <property type="match status" value="1"/>
</dbReference>
<dbReference type="Gene3D" id="3.40.30.10">
    <property type="entry name" value="Glutaredoxin"/>
    <property type="match status" value="1"/>
</dbReference>
<evidence type="ECO:0000256" key="1">
    <source>
        <dbReference type="ARBA" id="ARBA00007409"/>
    </source>
</evidence>
<comment type="similarity">
    <text evidence="1">Belongs to the GST superfamily.</text>
</comment>
<dbReference type="EMBL" id="QGMF01001200">
    <property type="protein sequence ID" value="TVY12928.1"/>
    <property type="molecule type" value="Genomic_DNA"/>
</dbReference>
<dbReference type="InterPro" id="IPR004045">
    <property type="entry name" value="Glutathione_S-Trfase_N"/>
</dbReference>
<dbReference type="SUPFAM" id="SSF47616">
    <property type="entry name" value="GST C-terminal domain-like"/>
    <property type="match status" value="1"/>
</dbReference>
<dbReference type="GO" id="GO:0004364">
    <property type="term" value="F:glutathione transferase activity"/>
    <property type="evidence" value="ECO:0007669"/>
    <property type="project" value="UniProtKB-EC"/>
</dbReference>
<comment type="catalytic activity">
    <reaction evidence="4">
        <text>RX + glutathione = an S-substituted glutathione + a halide anion + H(+)</text>
        <dbReference type="Rhea" id="RHEA:16437"/>
        <dbReference type="ChEBI" id="CHEBI:15378"/>
        <dbReference type="ChEBI" id="CHEBI:16042"/>
        <dbReference type="ChEBI" id="CHEBI:17792"/>
        <dbReference type="ChEBI" id="CHEBI:57925"/>
        <dbReference type="ChEBI" id="CHEBI:90779"/>
        <dbReference type="EC" id="2.5.1.18"/>
    </reaction>
</comment>
<dbReference type="Proteomes" id="UP000469559">
    <property type="component" value="Unassembled WGS sequence"/>
</dbReference>
<dbReference type="CDD" id="cd03189">
    <property type="entry name" value="GST_C_GTT1_like"/>
    <property type="match status" value="1"/>
</dbReference>
<sequence length="288" mass="33037">MTSTAPAAESTEQPIIKLYWLEQSRSQRILWLLEELKLRYELQIFKRDPVTHFAPPELKKIHPLGKSPVISITPPNSPPVVIAESALIIEYLLDHFAAGSKSTLLPKRYEEGREGQVGGETQEWLRFRYFMHYAEGSLMILLMLYLVATNWNYIAFIWFERRRETDQLMRKQTDIKTSPVPFFIKPITSRVGDKILTSFVEPNCVTHFSFLESQLQTSGGQYLCGKHLTGADILLSFPLIAGKGSAFTKEKYPGVWAYTERLEKEKGYEKAVEKIVEIEGKFEASLAR</sequence>
<keyword evidence="8" id="KW-1185">Reference proteome</keyword>
<dbReference type="PROSITE" id="PS50404">
    <property type="entry name" value="GST_NTER"/>
    <property type="match status" value="1"/>
</dbReference>
<evidence type="ECO:0000256" key="5">
    <source>
        <dbReference type="SAM" id="Phobius"/>
    </source>
</evidence>
<dbReference type="FunFam" id="3.40.30.10:FF:000156">
    <property type="entry name" value="Glutathione S-transferase 1"/>
    <property type="match status" value="1"/>
</dbReference>
<dbReference type="AlphaFoldDB" id="A0A8T9AYV7"/>
<evidence type="ECO:0000256" key="4">
    <source>
        <dbReference type="ARBA" id="ARBA00047960"/>
    </source>
</evidence>
<dbReference type="Pfam" id="PF14497">
    <property type="entry name" value="GST_C_3"/>
    <property type="match status" value="1"/>
</dbReference>
<dbReference type="PANTHER" id="PTHR44051">
    <property type="entry name" value="GLUTATHIONE S-TRANSFERASE-RELATED"/>
    <property type="match status" value="1"/>
</dbReference>